<evidence type="ECO:0000259" key="3">
    <source>
        <dbReference type="PROSITE" id="PS51123"/>
    </source>
</evidence>
<evidence type="ECO:0000256" key="1">
    <source>
        <dbReference type="PROSITE-ProRule" id="PRU00473"/>
    </source>
</evidence>
<accession>A0AAE3EGD7</accession>
<feature type="domain" description="OmpA-like" evidence="3">
    <location>
        <begin position="347"/>
        <end position="462"/>
    </location>
</feature>
<reference evidence="4" key="1">
    <citation type="submission" date="2021-08" db="EMBL/GenBank/DDBJ databases">
        <title>Comparative analyses of Brucepasteria parasyntrophica and Teretinema zuelzerae.</title>
        <authorList>
            <person name="Song Y."/>
            <person name="Brune A."/>
        </authorList>
    </citation>
    <scope>NUCLEOTIDE SEQUENCE</scope>
    <source>
        <strain evidence="4">DSM 1903</strain>
    </source>
</reference>
<dbReference type="PROSITE" id="PS51123">
    <property type="entry name" value="OMPA_2"/>
    <property type="match status" value="1"/>
</dbReference>
<name>A0AAE3EGD7_9SPIR</name>
<dbReference type="Proteomes" id="UP001198163">
    <property type="component" value="Unassembled WGS sequence"/>
</dbReference>
<dbReference type="Gene3D" id="3.30.1330.60">
    <property type="entry name" value="OmpA-like domain"/>
    <property type="match status" value="1"/>
</dbReference>
<feature type="compositionally biased region" description="Polar residues" evidence="2">
    <location>
        <begin position="280"/>
        <end position="289"/>
    </location>
</feature>
<organism evidence="4 5">
    <name type="scientific">Teretinema zuelzerae</name>
    <dbReference type="NCBI Taxonomy" id="156"/>
    <lineage>
        <taxon>Bacteria</taxon>
        <taxon>Pseudomonadati</taxon>
        <taxon>Spirochaetota</taxon>
        <taxon>Spirochaetia</taxon>
        <taxon>Spirochaetales</taxon>
        <taxon>Treponemataceae</taxon>
        <taxon>Teretinema</taxon>
    </lineage>
</organism>
<proteinExistence type="predicted"/>
<dbReference type="AlphaFoldDB" id="A0AAE3EGD7"/>
<keyword evidence="5" id="KW-1185">Reference proteome</keyword>
<evidence type="ECO:0000313" key="5">
    <source>
        <dbReference type="Proteomes" id="UP001198163"/>
    </source>
</evidence>
<comment type="caution">
    <text evidence="4">The sequence shown here is derived from an EMBL/GenBank/DDBJ whole genome shotgun (WGS) entry which is preliminary data.</text>
</comment>
<dbReference type="PANTHER" id="PTHR30329:SF21">
    <property type="entry name" value="LIPOPROTEIN YIAD-RELATED"/>
    <property type="match status" value="1"/>
</dbReference>
<keyword evidence="1" id="KW-0472">Membrane</keyword>
<dbReference type="CDD" id="cd07185">
    <property type="entry name" value="OmpA_C-like"/>
    <property type="match status" value="1"/>
</dbReference>
<dbReference type="InterPro" id="IPR050330">
    <property type="entry name" value="Bact_OuterMem_StrucFunc"/>
</dbReference>
<evidence type="ECO:0000313" key="4">
    <source>
        <dbReference type="EMBL" id="MCD1653286.1"/>
    </source>
</evidence>
<dbReference type="RefSeq" id="WP_230752204.1">
    <property type="nucleotide sequence ID" value="NZ_JAINWA010000001.1"/>
</dbReference>
<dbReference type="GO" id="GO:0016020">
    <property type="term" value="C:membrane"/>
    <property type="evidence" value="ECO:0007669"/>
    <property type="project" value="UniProtKB-UniRule"/>
</dbReference>
<feature type="region of interest" description="Disordered" evidence="2">
    <location>
        <begin position="269"/>
        <end position="289"/>
    </location>
</feature>
<evidence type="ECO:0000256" key="2">
    <source>
        <dbReference type="SAM" id="MobiDB-lite"/>
    </source>
</evidence>
<protein>
    <submittedName>
        <fullName evidence="4">OmpA family protein</fullName>
    </submittedName>
</protein>
<gene>
    <name evidence="4" type="ORF">K7J14_01005</name>
</gene>
<dbReference type="Pfam" id="PF00691">
    <property type="entry name" value="OmpA"/>
    <property type="match status" value="1"/>
</dbReference>
<dbReference type="EMBL" id="JAINWA010000001">
    <property type="protein sequence ID" value="MCD1653286.1"/>
    <property type="molecule type" value="Genomic_DNA"/>
</dbReference>
<dbReference type="InterPro" id="IPR006665">
    <property type="entry name" value="OmpA-like"/>
</dbReference>
<dbReference type="SUPFAM" id="SSF103088">
    <property type="entry name" value="OmpA-like"/>
    <property type="match status" value="1"/>
</dbReference>
<dbReference type="PANTHER" id="PTHR30329">
    <property type="entry name" value="STATOR ELEMENT OF FLAGELLAR MOTOR COMPLEX"/>
    <property type="match status" value="1"/>
</dbReference>
<dbReference type="InterPro" id="IPR036737">
    <property type="entry name" value="OmpA-like_sf"/>
</dbReference>
<sequence>MKIILLFLYILCVSNNILHSDEASTQLSDKIAGQTRYTMTERSNWSRYDNGSYTGLTHREIRANLRAEGISANTRFSGFFYVLEETKKDMILAARPVDAIKEASFTLHADGSMEFHTDYGYPHFRNFPLIPNEAIKPGDIWESEAIRVIDPKNNGTKTKLPILVQYTFTGMQEYKGRQVQKIKAKFATRFSKYNMPAVKDPELIQANGTHDAEILINPETGVTMLILDRLDETFQYLDGSTIRFKGNTAIFTESAARVEKTAILSKVKNQNNEASKKNKGLSQNDSFSSSADAALPEKTKFADPVNHVQDLPAAAEKSGRGGNGMITQTPETVALLEDGSSFLLEETPKGLRLSVRDIRFMADSDSVLPDEYWRIDALADILRSAEGSQFLVEGHTAKIGKPRGELELSILRAKKIVDELVKRGIAADRFIYAGFGGEKPIADNATDKGRSMNRRVEITILE</sequence>